<evidence type="ECO:0000256" key="1">
    <source>
        <dbReference type="ARBA" id="ARBA00001966"/>
    </source>
</evidence>
<keyword evidence="6" id="KW-0411">Iron-sulfur</keyword>
<dbReference type="GO" id="GO:0003824">
    <property type="term" value="F:catalytic activity"/>
    <property type="evidence" value="ECO:0007669"/>
    <property type="project" value="InterPro"/>
</dbReference>
<dbReference type="CDD" id="cd01335">
    <property type="entry name" value="Radical_SAM"/>
    <property type="match status" value="1"/>
</dbReference>
<dbReference type="PANTHER" id="PTHR21339:SF0">
    <property type="entry name" value="S-ADENOSYLMETHIONINE-DEPENDENT NUCLEOTIDE DEHYDRATASE RSAD2"/>
    <property type="match status" value="1"/>
</dbReference>
<proteinExistence type="predicted"/>
<dbReference type="SFLD" id="SFLDS00029">
    <property type="entry name" value="Radical_SAM"/>
    <property type="match status" value="1"/>
</dbReference>
<evidence type="ECO:0000256" key="2">
    <source>
        <dbReference type="ARBA" id="ARBA00022485"/>
    </source>
</evidence>
<keyword evidence="7" id="KW-0051">Antiviral defense</keyword>
<protein>
    <submittedName>
        <fullName evidence="10">Radical SAM enzyme</fullName>
    </submittedName>
</protein>
<dbReference type="GO" id="GO:0051539">
    <property type="term" value="F:4 iron, 4 sulfur cluster binding"/>
    <property type="evidence" value="ECO:0007669"/>
    <property type="project" value="UniProtKB-KW"/>
</dbReference>
<dbReference type="Gene3D" id="3.20.20.70">
    <property type="entry name" value="Aldolase class I"/>
    <property type="match status" value="1"/>
</dbReference>
<dbReference type="EMBL" id="MU004234">
    <property type="protein sequence ID" value="KAF2670163.1"/>
    <property type="molecule type" value="Genomic_DNA"/>
</dbReference>
<evidence type="ECO:0000256" key="7">
    <source>
        <dbReference type="ARBA" id="ARBA00023118"/>
    </source>
</evidence>
<keyword evidence="3" id="KW-0949">S-adenosyl-L-methionine</keyword>
<comment type="cofactor">
    <cofactor evidence="1">
        <name>[4Fe-4S] cluster</name>
        <dbReference type="ChEBI" id="CHEBI:49883"/>
    </cofactor>
</comment>
<evidence type="ECO:0000313" key="11">
    <source>
        <dbReference type="Proteomes" id="UP000799302"/>
    </source>
</evidence>
<feature type="domain" description="Radical SAM core" evidence="9">
    <location>
        <begin position="39"/>
        <end position="248"/>
    </location>
</feature>
<dbReference type="PANTHER" id="PTHR21339">
    <property type="entry name" value="RADICAL S-ADENOSYL METHIONINE DOMAIN-CONTAINING PROTEIN 2"/>
    <property type="match status" value="1"/>
</dbReference>
<name>A0A6A6UFD9_9PEZI</name>
<keyword evidence="2" id="KW-0004">4Fe-4S</keyword>
<dbReference type="OrthoDB" id="549750at2759"/>
<dbReference type="SFLD" id="SFLDF00318">
    <property type="entry name" value="Viperin"/>
    <property type="match status" value="1"/>
</dbReference>
<keyword evidence="8" id="KW-0496">Mitochondrion</keyword>
<dbReference type="InterPro" id="IPR051196">
    <property type="entry name" value="RSAD2/Viperin_antiviral"/>
</dbReference>
<gene>
    <name evidence="10" type="ORF">BT63DRAFT_412913</name>
</gene>
<keyword evidence="11" id="KW-1185">Reference proteome</keyword>
<dbReference type="SFLD" id="SFLDG01067">
    <property type="entry name" value="SPASM/twitch_domain_containing"/>
    <property type="match status" value="1"/>
</dbReference>
<dbReference type="GO" id="GO:0051607">
    <property type="term" value="P:defense response to virus"/>
    <property type="evidence" value="ECO:0007669"/>
    <property type="project" value="UniProtKB-KW"/>
</dbReference>
<dbReference type="InterPro" id="IPR013785">
    <property type="entry name" value="Aldolase_TIM"/>
</dbReference>
<dbReference type="SMART" id="SM00729">
    <property type="entry name" value="Elp3"/>
    <property type="match status" value="1"/>
</dbReference>
<keyword evidence="4" id="KW-0479">Metal-binding</keyword>
<keyword evidence="5" id="KW-0408">Iron</keyword>
<dbReference type="PROSITE" id="PS51918">
    <property type="entry name" value="RADICAL_SAM"/>
    <property type="match status" value="1"/>
</dbReference>
<dbReference type="Pfam" id="PF04055">
    <property type="entry name" value="Radical_SAM"/>
    <property type="match status" value="1"/>
</dbReference>
<dbReference type="AlphaFoldDB" id="A0A6A6UFD9"/>
<evidence type="ECO:0000256" key="3">
    <source>
        <dbReference type="ARBA" id="ARBA00022691"/>
    </source>
</evidence>
<dbReference type="SFLD" id="SFLDG01088">
    <property type="entry name" value="antiviral_proteins"/>
    <property type="match status" value="1"/>
</dbReference>
<organism evidence="10 11">
    <name type="scientific">Microthyrium microscopicum</name>
    <dbReference type="NCBI Taxonomy" id="703497"/>
    <lineage>
        <taxon>Eukaryota</taxon>
        <taxon>Fungi</taxon>
        <taxon>Dikarya</taxon>
        <taxon>Ascomycota</taxon>
        <taxon>Pezizomycotina</taxon>
        <taxon>Dothideomycetes</taxon>
        <taxon>Dothideomycetes incertae sedis</taxon>
        <taxon>Microthyriales</taxon>
        <taxon>Microthyriaceae</taxon>
        <taxon>Microthyrium</taxon>
    </lineage>
</organism>
<dbReference type="InterPro" id="IPR007197">
    <property type="entry name" value="rSAM"/>
</dbReference>
<dbReference type="InterPro" id="IPR006638">
    <property type="entry name" value="Elp3/MiaA/NifB-like_rSAM"/>
</dbReference>
<dbReference type="Proteomes" id="UP000799302">
    <property type="component" value="Unassembled WGS sequence"/>
</dbReference>
<dbReference type="NCBIfam" id="NF038283">
    <property type="entry name" value="viperin_w_prok"/>
    <property type="match status" value="1"/>
</dbReference>
<evidence type="ECO:0000256" key="6">
    <source>
        <dbReference type="ARBA" id="ARBA00023014"/>
    </source>
</evidence>
<evidence type="ECO:0000259" key="9">
    <source>
        <dbReference type="PROSITE" id="PS51918"/>
    </source>
</evidence>
<reference evidence="10" key="1">
    <citation type="journal article" date="2020" name="Stud. Mycol.">
        <title>101 Dothideomycetes genomes: a test case for predicting lifestyles and emergence of pathogens.</title>
        <authorList>
            <person name="Haridas S."/>
            <person name="Albert R."/>
            <person name="Binder M."/>
            <person name="Bloem J."/>
            <person name="Labutti K."/>
            <person name="Salamov A."/>
            <person name="Andreopoulos B."/>
            <person name="Baker S."/>
            <person name="Barry K."/>
            <person name="Bills G."/>
            <person name="Bluhm B."/>
            <person name="Cannon C."/>
            <person name="Castanera R."/>
            <person name="Culley D."/>
            <person name="Daum C."/>
            <person name="Ezra D."/>
            <person name="Gonzalez J."/>
            <person name="Henrissat B."/>
            <person name="Kuo A."/>
            <person name="Liang C."/>
            <person name="Lipzen A."/>
            <person name="Lutzoni F."/>
            <person name="Magnuson J."/>
            <person name="Mondo S."/>
            <person name="Nolan M."/>
            <person name="Ohm R."/>
            <person name="Pangilinan J."/>
            <person name="Park H.-J."/>
            <person name="Ramirez L."/>
            <person name="Alfaro M."/>
            <person name="Sun H."/>
            <person name="Tritt A."/>
            <person name="Yoshinaga Y."/>
            <person name="Zwiers L.-H."/>
            <person name="Turgeon B."/>
            <person name="Goodwin S."/>
            <person name="Spatafora J."/>
            <person name="Crous P."/>
            <person name="Grigoriev I."/>
        </authorList>
    </citation>
    <scope>NUCLEOTIDE SEQUENCE</scope>
    <source>
        <strain evidence="10">CBS 115976</strain>
    </source>
</reference>
<accession>A0A6A6UFD9</accession>
<evidence type="ECO:0000256" key="8">
    <source>
        <dbReference type="ARBA" id="ARBA00023128"/>
    </source>
</evidence>
<dbReference type="GO" id="GO:0046872">
    <property type="term" value="F:metal ion binding"/>
    <property type="evidence" value="ECO:0007669"/>
    <property type="project" value="UniProtKB-KW"/>
</dbReference>
<dbReference type="InterPro" id="IPR058240">
    <property type="entry name" value="rSAM_sf"/>
</dbReference>
<evidence type="ECO:0000313" key="10">
    <source>
        <dbReference type="EMBL" id="KAF2670163.1"/>
    </source>
</evidence>
<evidence type="ECO:0000256" key="4">
    <source>
        <dbReference type="ARBA" id="ARBA00022723"/>
    </source>
</evidence>
<sequence>MALSRLLETAISRPILTTSLAITLAYASIKYYHQRSNDSSKPISVNYHFTRHCNYQCGFCFHTETSSRQLPSQDWQHGLHLLKQAGMLKLNFAGGEPFLYPKTLSAMCRYAKDVLNLESVSIVSNGSKITERWIRENAKYVDIIAVSCDSFNPETNIAIGRGTSGENVTFLRRVASWCAQYGIKFKMNTVVCSLNWDEDMANHIVALAPFRWKVFQCLLVTGENENEERKRDARKLLVSDEQWKVFCERHGHLECFVPESNEMMKSSYLILDEDMCFLDKGDGEETRSESILKVGVREAMKQVRFDREAFVKRGGVYEWGREEESGCGSESGLLMEELEF</sequence>
<evidence type="ECO:0000256" key="5">
    <source>
        <dbReference type="ARBA" id="ARBA00023004"/>
    </source>
</evidence>
<dbReference type="SUPFAM" id="SSF102114">
    <property type="entry name" value="Radical SAM enzymes"/>
    <property type="match status" value="1"/>
</dbReference>